<dbReference type="Pfam" id="PF05527">
    <property type="entry name" value="TNFAIP8"/>
    <property type="match status" value="1"/>
</dbReference>
<evidence type="ECO:0000313" key="2">
    <source>
        <dbReference type="EMBL" id="CAF1380349.1"/>
    </source>
</evidence>
<dbReference type="InterPro" id="IPR038355">
    <property type="entry name" value="TNFAIP8_sf"/>
</dbReference>
<protein>
    <recommendedName>
        <fullName evidence="5">Tumor necrosis factor alpha-induced protein 8-like protein</fullName>
    </recommendedName>
</protein>
<sequence length="213" mass="24373">MSSKTNSAPLKFTGKASESEDEDEEVTTKTTSLNPSTCLQKNIAGKLSSKFMAKVFIKEKNNQRLDNLHKLVCNYSSKKDADKLIKAIIKTSVKSSILYRSELFNEDELQLIKEFQNQFRLFAESSTKLYQTNSKDEQSVLIRVLKECQNLSHKIISTHLANKYHAKIDFIFDSVSNLQFIEQIFDPLSKANRLIMKEVVDDLNSQFLADNSF</sequence>
<dbReference type="Gene3D" id="1.20.1440.160">
    <property type="entry name" value="Tumor necrosis factor alpha-induced protein 8-like"/>
    <property type="match status" value="1"/>
</dbReference>
<dbReference type="GO" id="GO:0042981">
    <property type="term" value="P:regulation of apoptotic process"/>
    <property type="evidence" value="ECO:0007669"/>
    <property type="project" value="InterPro"/>
</dbReference>
<dbReference type="PANTHER" id="PTHR12757:SF1">
    <property type="entry name" value="PROTEIN SALIVARY GLANDS MARRED"/>
    <property type="match status" value="1"/>
</dbReference>
<organism evidence="2 4">
    <name type="scientific">Adineta ricciae</name>
    <name type="common">Rotifer</name>
    <dbReference type="NCBI Taxonomy" id="249248"/>
    <lineage>
        <taxon>Eukaryota</taxon>
        <taxon>Metazoa</taxon>
        <taxon>Spiralia</taxon>
        <taxon>Gnathifera</taxon>
        <taxon>Rotifera</taxon>
        <taxon>Eurotatoria</taxon>
        <taxon>Bdelloidea</taxon>
        <taxon>Adinetida</taxon>
        <taxon>Adinetidae</taxon>
        <taxon>Adineta</taxon>
    </lineage>
</organism>
<keyword evidence="4" id="KW-1185">Reference proteome</keyword>
<evidence type="ECO:0000313" key="4">
    <source>
        <dbReference type="Proteomes" id="UP000663828"/>
    </source>
</evidence>
<dbReference type="EMBL" id="CAJNOJ010000590">
    <property type="protein sequence ID" value="CAF1491640.1"/>
    <property type="molecule type" value="Genomic_DNA"/>
</dbReference>
<dbReference type="OrthoDB" id="10055976at2759"/>
<dbReference type="AlphaFoldDB" id="A0A815JKT1"/>
<dbReference type="PANTHER" id="PTHR12757">
    <property type="entry name" value="TUMOR NECROSIS FACTOR INDUCED PROTEIN"/>
    <property type="match status" value="1"/>
</dbReference>
<evidence type="ECO:0008006" key="5">
    <source>
        <dbReference type="Google" id="ProtNLM"/>
    </source>
</evidence>
<evidence type="ECO:0000313" key="3">
    <source>
        <dbReference type="EMBL" id="CAF1491640.1"/>
    </source>
</evidence>
<dbReference type="InterPro" id="IPR008477">
    <property type="entry name" value="TNFAIP8-like"/>
</dbReference>
<dbReference type="Proteomes" id="UP000663828">
    <property type="component" value="Unassembled WGS sequence"/>
</dbReference>
<dbReference type="EMBL" id="CAJNOR010003126">
    <property type="protein sequence ID" value="CAF1380349.1"/>
    <property type="molecule type" value="Genomic_DNA"/>
</dbReference>
<reference evidence="2" key="1">
    <citation type="submission" date="2021-02" db="EMBL/GenBank/DDBJ databases">
        <authorList>
            <person name="Nowell W R."/>
        </authorList>
    </citation>
    <scope>NUCLEOTIDE SEQUENCE</scope>
</reference>
<gene>
    <name evidence="3" type="ORF">EDS130_LOCUS42062</name>
    <name evidence="2" type="ORF">XAT740_LOCUS33041</name>
</gene>
<name>A0A815JKT1_ADIRI</name>
<accession>A0A815JKT1</accession>
<dbReference type="Proteomes" id="UP000663852">
    <property type="component" value="Unassembled WGS sequence"/>
</dbReference>
<evidence type="ECO:0000256" key="1">
    <source>
        <dbReference type="SAM" id="MobiDB-lite"/>
    </source>
</evidence>
<comment type="caution">
    <text evidence="2">The sequence shown here is derived from an EMBL/GenBank/DDBJ whole genome shotgun (WGS) entry which is preliminary data.</text>
</comment>
<feature type="region of interest" description="Disordered" evidence="1">
    <location>
        <begin position="1"/>
        <end position="32"/>
    </location>
</feature>
<proteinExistence type="predicted"/>
<dbReference type="GO" id="GO:0005737">
    <property type="term" value="C:cytoplasm"/>
    <property type="evidence" value="ECO:0007669"/>
    <property type="project" value="TreeGrafter"/>
</dbReference>